<sequence>MKNILVQGVLWMGLIAATFLIGCQSNGEEIVQHLNQLNDSIRSVYAPDKRVAVYDISLDYNHDSLTIQGETDQPQALSALLSVLNNESAKVVNQVVTLPDSSVGAYQYALVNNSVCNIRSAAKHSSELATQAILGTSLRLLKLTEEWYLVQTPDGYISWVDHGGVQLMTASEQLMWSKSPQIIYMHNYGNVYLDENESGVLSDIVLGARLVKRSETKDHIAVQFPDMRVGYVRKSEIQDFTAWREAVQPSGDLVVDYAKDLLGSPYLWGGTSTKGMDCSGFTKTAYLMNGYVIPRDASQQVSAGVVVDPDLQFEGLEKGDLLFFGRAATDSTKQRVTHVGIWMGEEQFIHASQMVRISSIDTASEHYDAFNKNRYLGSRRYLGNEIGISRWY</sequence>
<dbReference type="InterPro" id="IPR051202">
    <property type="entry name" value="Peptidase_C40"/>
</dbReference>
<dbReference type="SUPFAM" id="SSF82057">
    <property type="entry name" value="Prokaryotic SH3-related domain"/>
    <property type="match status" value="1"/>
</dbReference>
<keyword evidence="4" id="KW-0788">Thiol protease</keyword>
<dbReference type="Pfam" id="PF00877">
    <property type="entry name" value="NLPC_P60"/>
    <property type="match status" value="1"/>
</dbReference>
<gene>
    <name evidence="6" type="ORF">N6H18_15465</name>
</gene>
<evidence type="ECO:0000313" key="7">
    <source>
        <dbReference type="Proteomes" id="UP001065174"/>
    </source>
</evidence>
<keyword evidence="2" id="KW-0645">Protease</keyword>
<feature type="domain" description="NlpC/P60" evidence="5">
    <location>
        <begin position="248"/>
        <end position="382"/>
    </location>
</feature>
<evidence type="ECO:0000256" key="3">
    <source>
        <dbReference type="ARBA" id="ARBA00022801"/>
    </source>
</evidence>
<dbReference type="PROSITE" id="PS51257">
    <property type="entry name" value="PROKAR_LIPOPROTEIN"/>
    <property type="match status" value="1"/>
</dbReference>
<evidence type="ECO:0000256" key="4">
    <source>
        <dbReference type="ARBA" id="ARBA00022807"/>
    </source>
</evidence>
<reference evidence="6" key="1">
    <citation type="submission" date="2022-09" db="EMBL/GenBank/DDBJ databases">
        <title>Comparative genomics and taxonomic characterization of three novel marine species of genus Reichenbachiella exhibiting antioxidant and polysaccharide degradation activities.</title>
        <authorList>
            <person name="Muhammad N."/>
            <person name="Lee Y.-J."/>
            <person name="Ko J."/>
            <person name="Kim S.-G."/>
        </authorList>
    </citation>
    <scope>NUCLEOTIDE SEQUENCE</scope>
    <source>
        <strain evidence="6">BKB1-1</strain>
    </source>
</reference>
<dbReference type="EMBL" id="CP106679">
    <property type="protein sequence ID" value="UXP31746.1"/>
    <property type="molecule type" value="Genomic_DNA"/>
</dbReference>
<evidence type="ECO:0000259" key="5">
    <source>
        <dbReference type="PROSITE" id="PS51935"/>
    </source>
</evidence>
<dbReference type="PROSITE" id="PS51935">
    <property type="entry name" value="NLPC_P60"/>
    <property type="match status" value="1"/>
</dbReference>
<dbReference type="InterPro" id="IPR041382">
    <property type="entry name" value="SH3_16"/>
</dbReference>
<dbReference type="InterPro" id="IPR038765">
    <property type="entry name" value="Papain-like_cys_pep_sf"/>
</dbReference>
<dbReference type="RefSeq" id="WP_262309185.1">
    <property type="nucleotide sequence ID" value="NZ_CP106679.1"/>
</dbReference>
<dbReference type="Gene3D" id="2.30.30.40">
    <property type="entry name" value="SH3 Domains"/>
    <property type="match status" value="2"/>
</dbReference>
<organism evidence="6 7">
    <name type="scientific">Reichenbachiella agarivorans</name>
    <dbReference type="NCBI Taxonomy" id="2979464"/>
    <lineage>
        <taxon>Bacteria</taxon>
        <taxon>Pseudomonadati</taxon>
        <taxon>Bacteroidota</taxon>
        <taxon>Cytophagia</taxon>
        <taxon>Cytophagales</taxon>
        <taxon>Reichenbachiellaceae</taxon>
        <taxon>Reichenbachiella</taxon>
    </lineage>
</organism>
<keyword evidence="3" id="KW-0378">Hydrolase</keyword>
<dbReference type="PANTHER" id="PTHR47053:SF1">
    <property type="entry name" value="MUREIN DD-ENDOPEPTIDASE MEPH-RELATED"/>
    <property type="match status" value="1"/>
</dbReference>
<name>A0ABY6CML1_9BACT</name>
<dbReference type="InterPro" id="IPR000064">
    <property type="entry name" value="NLP_P60_dom"/>
</dbReference>
<dbReference type="Pfam" id="PF18348">
    <property type="entry name" value="SH3_16"/>
    <property type="match status" value="1"/>
</dbReference>
<dbReference type="PANTHER" id="PTHR47053">
    <property type="entry name" value="MUREIN DD-ENDOPEPTIDASE MEPH-RELATED"/>
    <property type="match status" value="1"/>
</dbReference>
<protein>
    <submittedName>
        <fullName evidence="6">C40 family peptidase</fullName>
    </submittedName>
</protein>
<dbReference type="Gene3D" id="3.90.1720.10">
    <property type="entry name" value="endopeptidase domain like (from Nostoc punctiforme)"/>
    <property type="match status" value="1"/>
</dbReference>
<comment type="similarity">
    <text evidence="1">Belongs to the peptidase C40 family.</text>
</comment>
<keyword evidence="7" id="KW-1185">Reference proteome</keyword>
<evidence type="ECO:0000256" key="1">
    <source>
        <dbReference type="ARBA" id="ARBA00007074"/>
    </source>
</evidence>
<accession>A0ABY6CML1</accession>
<proteinExistence type="inferred from homology"/>
<evidence type="ECO:0000256" key="2">
    <source>
        <dbReference type="ARBA" id="ARBA00022670"/>
    </source>
</evidence>
<dbReference type="SUPFAM" id="SSF54001">
    <property type="entry name" value="Cysteine proteinases"/>
    <property type="match status" value="1"/>
</dbReference>
<evidence type="ECO:0000313" key="6">
    <source>
        <dbReference type="EMBL" id="UXP31746.1"/>
    </source>
</evidence>
<dbReference type="Proteomes" id="UP001065174">
    <property type="component" value="Chromosome"/>
</dbReference>